<dbReference type="VEuPathDB" id="TrichDB:TVAGG3_1050340"/>
<dbReference type="SMART" id="SM01026">
    <property type="entry name" value="Beach"/>
    <property type="match status" value="1"/>
</dbReference>
<dbReference type="InterPro" id="IPR036322">
    <property type="entry name" value="WD40_repeat_dom_sf"/>
</dbReference>
<dbReference type="eggNOG" id="KOG1786">
    <property type="taxonomic scope" value="Eukaryota"/>
</dbReference>
<gene>
    <name evidence="4" type="ORF">TVAG_445100</name>
</gene>
<proteinExistence type="predicted"/>
<evidence type="ECO:0000259" key="2">
    <source>
        <dbReference type="PROSITE" id="PS50197"/>
    </source>
</evidence>
<feature type="region of interest" description="Disordered" evidence="1">
    <location>
        <begin position="918"/>
        <end position="945"/>
    </location>
</feature>
<evidence type="ECO:0008006" key="6">
    <source>
        <dbReference type="Google" id="ProtNLM"/>
    </source>
</evidence>
<dbReference type="InterPro" id="IPR015943">
    <property type="entry name" value="WD40/YVTN_repeat-like_dom_sf"/>
</dbReference>
<dbReference type="PANTHER" id="PTHR13743:SF112">
    <property type="entry name" value="BEACH DOMAIN-CONTAINING PROTEIN"/>
    <property type="match status" value="1"/>
</dbReference>
<sequence>MLKNSDNRSGSEKIDDFTNFFYSTYTSDLPTIPKEYLDNMPENVKSKYSKQDTRSFSNKSDFIDSLGLSDDIDKKELELFLDFSEKIKEKNVFNLLNRIILRVDRNILSILSSDNGKLVFADYPIFTKYFQYISECNQKNIKSSINDALLFVHSILQFLIPRMENKILQSYIISILKTLYQLYNKSDFDYKSNPIFTNAFDFIDKYFTIDSKNLSEDFIIQLIDVLDQSKGSRTIDQNALISIEIIRFFSTDTEVLPMSGINIMFIKFALEQIIKFPVPPKIVFEKEFILTVVNIMKHFLPTVEMDAKYDSPVTNYSIEDIDETHFDKKFENYHSDLGSNYSLPKQVEFNINPLLNDLVNPIINYIKKFEESQRNVEKTTQQKKLVPFNMFIDQFDTDIDINNVILLIVYMLDKSKNEGNLFIYSYGFWDLINPKVFGETYSSTVRNAVLRLSISMFFNPSSKVPESILQIISIENFFHFWPLFKELESIKGSQEFIKSLVFNGLFAKLADFAIDNMFIYDYLRYFIYKFPKICFSENLVKSRMLTHSQTFIKLVKAATREQEICLKLKDILYDSLKCKKDEITAAIMGIIGTYSNLDFNIDLNDLMTILVQEVKKKNLYLEFINLLANLAYISSKYRNQLFEMDEKTFDILVDCDYDLDLTLPLIHCSIGDIDQDIKSEDFYSNPIVFKTAIAILIRRCKYTKMNLEVTKELNKLSTVPSNAEKILLANAYDFTLENMKNTTDKEEFKVYLKLFELLSMSQFTPSMYQKLIKTIEAKHYLFANLVFEVIYKLIIESKLTREWSFVFSENGSQLVDENVQIKQDTTIAFSISNMKIDSKHTYPLFLMKNDKTEIKMSFAIKENCSYMYIDYDQSVKNILKFERTYFDPNFISNVLIIFNLPKITININKSQKTINILEPKDEENESQEEKPAKPREKTKSPKKQEFQDADYTISFASFLNNSILDCSISDISLFHEIINVVPEDPLLMAERSTLYRKYSPRCVVGDKIEFIDQKDNKKTAKFNGIISFGRSTIFRVLNNADYLYSLVPVVQNYCDRDDSTNLESDQNDSIAVILLRIFKIMLDSDDALCTSFYRNDYFKYFASFLSKLKSEFVDTNFLTRAVDLMDTKLSDKIAVAFFLNIDFAKNISRVPKFIENYAMKCYQFHKTSFFNREALVIYYGGVLEMPSQTTNNKINLDGRQEFLNFALQIISDEEFKADKSFLITYPMWNDKKGFEEAVKLIKEINIFKDIESSISNIFLPWIYMLNLPDLHIFALDKFIEYFNKYSKDEKKKSELVKLSIIASLNFNSILDKEEDINKYREIFIQSSITIPLLLKILSFTIDKERAMKWLIEQLRKENISQNFIECMNWQYFLLDFMCKINKINTEPFILILQRNPSHITTLFRLIESFYINHKSLINWEKLETDILLNLPKDCFKGHLNEILSLLVPLIMHDFEIVSNKNVESFPLGNLRECMDYLIKLPAAVVKTDREETSKDKTLLQFTLDLLDYYDGKSVTIYEVKFDMILLFIDLLYEYSKFGDDIEEYFNKIINWLSHNPMNVQLLGISNIKEFYHELPPRLEKYYRKDIEPCRYFYDRLDNDKFSYGFFKAVERQRSDIFRSFELLLNKDHIRITYKDDLLKSCMKHSYDHYYNDYLVSTKYRSEEFHNANLKDLENYFKTNGTLLFESKDDFKPTFVVSSFINRKGGRSLMEPRSRINDITHFYQNDEFEFPKEYVKTSAGFTNNCIAVTIEGYYQGKISVETDTKYIKFNGSTKTNCHFYFDLNINEIEFIFNRICFGRDVACEIYSSFKPPLYLILPCEAQRDTFISFVAAIYDKDNERIPRVEGKFDLFTELRKAVGGNIYNPNKDFTKIAQTINLQSRWASREISTFTYISYLSILGGRSYNNTMEYPFFPFIFQNYKDRDLRDLTKTTSLETQRQSNIDTAENIGFSKGCSSGLSVILDFVRCYPFYAQQYDYSSKGYEYYSRSFTIFKLVEDLECLPEFFCFPYIFVDTLGLPLFKNERGELLHEDVILPDWAKTKENMSLTNAMKFVSLHRYYLETRANEHINIWFDIMYGNKRGNHTYGEFNNVDSKKLGRNFGDYLKYIPTDRVFESSHIQREDPPNDDDMKEETYTSNIIYFNKKVVITESGTYKYNDAPLNVILQNRAIVGVWPDSNTVLYLSEKSKSQSFVILHRVKENSLSFVCHQSSNITCACVAGRRILVTGGFYGDVNIWSLPGRALIRSFSYHVSQIVKVAMSADCGLIASLDQENNLVFCTIDRKFICKLQTDAEIGLFVYKSGIVCAVGKNKITFYNSVGNVLSTVELKETIVRAKKCVFYSSIDAIAVSYRVNNSDSIKVFNAAGEELTALAQVDLEINSFFEYNKKGTILTVASGTKVVKFKKRDDNKQDADKKDANKKDADLIVDLSINK</sequence>
<feature type="domain" description="BEACH-type PH" evidence="3">
    <location>
        <begin position="1733"/>
        <end position="1830"/>
    </location>
</feature>
<evidence type="ECO:0000256" key="1">
    <source>
        <dbReference type="SAM" id="MobiDB-lite"/>
    </source>
</evidence>
<dbReference type="InParanoid" id="A2E4H7"/>
<dbReference type="EMBL" id="DS113302">
    <property type="protein sequence ID" value="EAY12399.1"/>
    <property type="molecule type" value="Genomic_DNA"/>
</dbReference>
<reference evidence="4" key="1">
    <citation type="submission" date="2006-10" db="EMBL/GenBank/DDBJ databases">
        <authorList>
            <person name="Amadeo P."/>
            <person name="Zhao Q."/>
            <person name="Wortman J."/>
            <person name="Fraser-Liggett C."/>
            <person name="Carlton J."/>
        </authorList>
    </citation>
    <scope>NUCLEOTIDE SEQUENCE</scope>
    <source>
        <strain evidence="4">G3</strain>
    </source>
</reference>
<dbReference type="PROSITE" id="PS51783">
    <property type="entry name" value="PH_BEACH"/>
    <property type="match status" value="1"/>
</dbReference>
<dbReference type="SUPFAM" id="SSF50978">
    <property type="entry name" value="WD40 repeat-like"/>
    <property type="match status" value="1"/>
</dbReference>
<feature type="compositionally biased region" description="Basic and acidic residues" evidence="1">
    <location>
        <begin position="927"/>
        <end position="945"/>
    </location>
</feature>
<accession>A2E4H7</accession>
<dbReference type="VEuPathDB" id="TrichDB:TVAG_445100"/>
<dbReference type="KEGG" id="tva:4770362"/>
<keyword evidence="5" id="KW-1185">Reference proteome</keyword>
<dbReference type="InterPro" id="IPR036372">
    <property type="entry name" value="BEACH_dom_sf"/>
</dbReference>
<dbReference type="Pfam" id="PF02138">
    <property type="entry name" value="Beach"/>
    <property type="match status" value="1"/>
</dbReference>
<evidence type="ECO:0000313" key="4">
    <source>
        <dbReference type="EMBL" id="EAY12399.1"/>
    </source>
</evidence>
<feature type="domain" description="BEACH" evidence="2">
    <location>
        <begin position="1866"/>
        <end position="2139"/>
    </location>
</feature>
<dbReference type="InterPro" id="IPR000409">
    <property type="entry name" value="BEACH_dom"/>
</dbReference>
<dbReference type="Gene3D" id="2.130.10.10">
    <property type="entry name" value="YVTN repeat-like/Quinoprotein amine dehydrogenase"/>
    <property type="match status" value="1"/>
</dbReference>
<dbReference type="PROSITE" id="PS50197">
    <property type="entry name" value="BEACH"/>
    <property type="match status" value="1"/>
</dbReference>
<reference evidence="4" key="2">
    <citation type="journal article" date="2007" name="Science">
        <title>Draft genome sequence of the sexually transmitted pathogen Trichomonas vaginalis.</title>
        <authorList>
            <person name="Carlton J.M."/>
            <person name="Hirt R.P."/>
            <person name="Silva J.C."/>
            <person name="Delcher A.L."/>
            <person name="Schatz M."/>
            <person name="Zhao Q."/>
            <person name="Wortman J.R."/>
            <person name="Bidwell S.L."/>
            <person name="Alsmark U.C.M."/>
            <person name="Besteiro S."/>
            <person name="Sicheritz-Ponten T."/>
            <person name="Noel C.J."/>
            <person name="Dacks J.B."/>
            <person name="Foster P.G."/>
            <person name="Simillion C."/>
            <person name="Van de Peer Y."/>
            <person name="Miranda-Saavedra D."/>
            <person name="Barton G.J."/>
            <person name="Westrop G.D."/>
            <person name="Mueller S."/>
            <person name="Dessi D."/>
            <person name="Fiori P.L."/>
            <person name="Ren Q."/>
            <person name="Paulsen I."/>
            <person name="Zhang H."/>
            <person name="Bastida-Corcuera F.D."/>
            <person name="Simoes-Barbosa A."/>
            <person name="Brown M.T."/>
            <person name="Hayes R.D."/>
            <person name="Mukherjee M."/>
            <person name="Okumura C.Y."/>
            <person name="Schneider R."/>
            <person name="Smith A.J."/>
            <person name="Vanacova S."/>
            <person name="Villalvazo M."/>
            <person name="Haas B.J."/>
            <person name="Pertea M."/>
            <person name="Feldblyum T.V."/>
            <person name="Utterback T.R."/>
            <person name="Shu C.L."/>
            <person name="Osoegawa K."/>
            <person name="de Jong P.J."/>
            <person name="Hrdy I."/>
            <person name="Horvathova L."/>
            <person name="Zubacova Z."/>
            <person name="Dolezal P."/>
            <person name="Malik S.B."/>
            <person name="Logsdon J.M. Jr."/>
            <person name="Henze K."/>
            <person name="Gupta A."/>
            <person name="Wang C.C."/>
            <person name="Dunne R.L."/>
            <person name="Upcroft J.A."/>
            <person name="Upcroft P."/>
            <person name="White O."/>
            <person name="Salzberg S.L."/>
            <person name="Tang P."/>
            <person name="Chiu C.-H."/>
            <person name="Lee Y.-S."/>
            <person name="Embley T.M."/>
            <person name="Coombs G.H."/>
            <person name="Mottram J.C."/>
            <person name="Tachezy J."/>
            <person name="Fraser-Liggett C.M."/>
            <person name="Johnson P.J."/>
        </authorList>
    </citation>
    <scope>NUCLEOTIDE SEQUENCE [LARGE SCALE GENOMIC DNA]</scope>
    <source>
        <strain evidence="4">G3</strain>
    </source>
</reference>
<evidence type="ECO:0000313" key="5">
    <source>
        <dbReference type="Proteomes" id="UP000001542"/>
    </source>
</evidence>
<dbReference type="SUPFAM" id="SSF81837">
    <property type="entry name" value="BEACH domain"/>
    <property type="match status" value="1"/>
</dbReference>
<evidence type="ECO:0000259" key="3">
    <source>
        <dbReference type="PROSITE" id="PS51783"/>
    </source>
</evidence>
<protein>
    <recommendedName>
        <fullName evidence="6">Beige/BEACH domain containing protein</fullName>
    </recommendedName>
</protein>
<dbReference type="PANTHER" id="PTHR13743">
    <property type="entry name" value="BEIGE/BEACH-RELATED"/>
    <property type="match status" value="1"/>
</dbReference>
<dbReference type="InterPro" id="IPR023362">
    <property type="entry name" value="PH-BEACH_dom"/>
</dbReference>
<dbReference type="SMR" id="A2E4H7"/>
<dbReference type="Gene3D" id="1.10.1540.10">
    <property type="entry name" value="BEACH domain"/>
    <property type="match status" value="1"/>
</dbReference>
<dbReference type="InterPro" id="IPR050865">
    <property type="entry name" value="BEACH_Domain"/>
</dbReference>
<name>A2E4H7_TRIV3</name>
<organism evidence="4 5">
    <name type="scientific">Trichomonas vaginalis (strain ATCC PRA-98 / G3)</name>
    <dbReference type="NCBI Taxonomy" id="412133"/>
    <lineage>
        <taxon>Eukaryota</taxon>
        <taxon>Metamonada</taxon>
        <taxon>Parabasalia</taxon>
        <taxon>Trichomonadida</taxon>
        <taxon>Trichomonadidae</taxon>
        <taxon>Trichomonas</taxon>
    </lineage>
</organism>
<dbReference type="Proteomes" id="UP000001542">
    <property type="component" value="Unassembled WGS sequence"/>
</dbReference>
<dbReference type="RefSeq" id="XP_001324622.1">
    <property type="nucleotide sequence ID" value="XM_001324587.1"/>
</dbReference>